<accession>A0ABS8P8A4</accession>
<evidence type="ECO:0000313" key="2">
    <source>
        <dbReference type="Proteomes" id="UP001199469"/>
    </source>
</evidence>
<dbReference type="EMBL" id="JAJNDB010000001">
    <property type="protein sequence ID" value="MCD2193631.1"/>
    <property type="molecule type" value="Genomic_DNA"/>
</dbReference>
<reference evidence="1 2" key="1">
    <citation type="submission" date="2021-11" db="EMBL/GenBank/DDBJ databases">
        <title>Draft genome sequence of Actinomycetospora sp. SF1 isolated from the rhizosphere soil.</title>
        <authorList>
            <person name="Duangmal K."/>
            <person name="Chantavorakit T."/>
        </authorList>
    </citation>
    <scope>NUCLEOTIDE SEQUENCE [LARGE SCALE GENOMIC DNA]</scope>
    <source>
        <strain evidence="1 2">TBRC 5722</strain>
    </source>
</reference>
<proteinExistence type="predicted"/>
<protein>
    <submittedName>
        <fullName evidence="1">Uncharacterized protein</fullName>
    </submittedName>
</protein>
<name>A0ABS8P8A4_9PSEU</name>
<gene>
    <name evidence="1" type="ORF">LQ327_09580</name>
</gene>
<dbReference type="RefSeq" id="WP_230731948.1">
    <property type="nucleotide sequence ID" value="NZ_JAJNDB010000001.1"/>
</dbReference>
<comment type="caution">
    <text evidence="1">The sequence shown here is derived from an EMBL/GenBank/DDBJ whole genome shotgun (WGS) entry which is preliminary data.</text>
</comment>
<dbReference type="Proteomes" id="UP001199469">
    <property type="component" value="Unassembled WGS sequence"/>
</dbReference>
<organism evidence="1 2">
    <name type="scientific">Actinomycetospora endophytica</name>
    <dbReference type="NCBI Taxonomy" id="2291215"/>
    <lineage>
        <taxon>Bacteria</taxon>
        <taxon>Bacillati</taxon>
        <taxon>Actinomycetota</taxon>
        <taxon>Actinomycetes</taxon>
        <taxon>Pseudonocardiales</taxon>
        <taxon>Pseudonocardiaceae</taxon>
        <taxon>Actinomycetospora</taxon>
    </lineage>
</organism>
<sequence>MSRPADPVLKQLIEDGGPLVLAHGPRLAGTSRALVHAARRRIPDHRSVKFPETVRGSLTELVARAGRWVGRPHGVVIWLDDAHLALLAQIDRDFLRSVPDGLRLLVTTRQAVIDSGALPEHTQEALEEHRVVFDTDETPGGPAPRHRVVEQLARARDQLTPEHRRVPALALLRAAVDWDRYQIPFPLDRGTLRQLAMLYCRDLEPAPDRRRDAALDALLDALVDVPGRGWLSVTIRDGLPHHRPHPLLTAAAEEPATAWITSQTVWQVYAELPATALHSTTLVARVSADAGP</sequence>
<evidence type="ECO:0000313" key="1">
    <source>
        <dbReference type="EMBL" id="MCD2193631.1"/>
    </source>
</evidence>
<keyword evidence="2" id="KW-1185">Reference proteome</keyword>